<proteinExistence type="inferred from homology"/>
<name>A0A166SFF9_9CLOT</name>
<sequence length="60" mass="7210">MDKLTERINFLYKKSKTSQLTEDEKEEQRRLREKYINNIKKNLKAQLGAIQPKSNEDELN</sequence>
<keyword evidence="1 2" id="KW-0963">Cytoplasm</keyword>
<organism evidence="3 4">
    <name type="scientific">Clostridium ljungdahlii</name>
    <dbReference type="NCBI Taxonomy" id="1538"/>
    <lineage>
        <taxon>Bacteria</taxon>
        <taxon>Bacillati</taxon>
        <taxon>Bacillota</taxon>
        <taxon>Clostridia</taxon>
        <taxon>Eubacteriales</taxon>
        <taxon>Clostridiaceae</taxon>
        <taxon>Clostridium</taxon>
    </lineage>
</organism>
<dbReference type="Pfam" id="PF05979">
    <property type="entry name" value="DUF896"/>
    <property type="match status" value="1"/>
</dbReference>
<gene>
    <name evidence="3" type="ORF">WY13_00205</name>
</gene>
<dbReference type="SUPFAM" id="SSF158221">
    <property type="entry name" value="YnzC-like"/>
    <property type="match status" value="1"/>
</dbReference>
<comment type="subcellular location">
    <subcellularLocation>
        <location evidence="2">Cytoplasm</location>
    </subcellularLocation>
</comment>
<dbReference type="OrthoDB" id="390105at2"/>
<accession>A0A166SFF9</accession>
<dbReference type="PATRIC" id="fig|1538.10.peg.689"/>
<comment type="similarity">
    <text evidence="2">Belongs to the UPF0291 family.</text>
</comment>
<dbReference type="PANTHER" id="PTHR37300:SF1">
    <property type="entry name" value="UPF0291 PROTEIN YNZC"/>
    <property type="match status" value="1"/>
</dbReference>
<dbReference type="AlphaFoldDB" id="A0A166SFF9"/>
<comment type="caution">
    <text evidence="3">The sequence shown here is derived from an EMBL/GenBank/DDBJ whole genome shotgun (WGS) entry which is preliminary data.</text>
</comment>
<dbReference type="PANTHER" id="PTHR37300">
    <property type="entry name" value="UPF0291 PROTEIN CBO2609/CLC_2481"/>
    <property type="match status" value="1"/>
</dbReference>
<dbReference type="InterPro" id="IPR009242">
    <property type="entry name" value="DUF896"/>
</dbReference>
<protein>
    <recommendedName>
        <fullName evidence="2">UPF0291 protein WY13_00205</fullName>
    </recommendedName>
</protein>
<evidence type="ECO:0000256" key="2">
    <source>
        <dbReference type="HAMAP-Rule" id="MF_01103"/>
    </source>
</evidence>
<evidence type="ECO:0000313" key="4">
    <source>
        <dbReference type="Proteomes" id="UP000077407"/>
    </source>
</evidence>
<dbReference type="Proteomes" id="UP000077407">
    <property type="component" value="Unassembled WGS sequence"/>
</dbReference>
<evidence type="ECO:0000256" key="1">
    <source>
        <dbReference type="ARBA" id="ARBA00022490"/>
    </source>
</evidence>
<evidence type="ECO:0000313" key="3">
    <source>
        <dbReference type="EMBL" id="OAA92118.1"/>
    </source>
</evidence>
<dbReference type="HAMAP" id="MF_01103">
    <property type="entry name" value="UPF0291"/>
    <property type="match status" value="1"/>
</dbReference>
<dbReference type="RefSeq" id="WP_063553924.1">
    <property type="nucleotide sequence ID" value="NZ_LITT01000002.1"/>
</dbReference>
<dbReference type="GO" id="GO:0005737">
    <property type="term" value="C:cytoplasm"/>
    <property type="evidence" value="ECO:0007669"/>
    <property type="project" value="UniProtKB-SubCell"/>
</dbReference>
<dbReference type="EMBL" id="LITT01000002">
    <property type="protein sequence ID" value="OAA92118.1"/>
    <property type="molecule type" value="Genomic_DNA"/>
</dbReference>
<reference evidence="3 4" key="1">
    <citation type="journal article" date="2015" name="Biotechnol. Bioeng.">
        <title>Genome sequence and phenotypic characterization of Caulobacter segnis.</title>
        <authorList>
            <person name="Patel S."/>
            <person name="Fletcher B."/>
            <person name="Scott D.C."/>
            <person name="Ely B."/>
        </authorList>
    </citation>
    <scope>NUCLEOTIDE SEQUENCE [LARGE SCALE GENOMIC DNA]</scope>
    <source>
        <strain evidence="3 4">ERI-2</strain>
    </source>
</reference>
<dbReference type="Gene3D" id="1.10.287.540">
    <property type="entry name" value="Helix hairpin bin"/>
    <property type="match status" value="1"/>
</dbReference>